<name>A0A0F8W6F1_9ZZZZ</name>
<accession>A0A0F8W6F1</accession>
<evidence type="ECO:0000313" key="1">
    <source>
        <dbReference type="EMBL" id="KKK52282.1"/>
    </source>
</evidence>
<protein>
    <submittedName>
        <fullName evidence="1">Uncharacterized protein</fullName>
    </submittedName>
</protein>
<dbReference type="AlphaFoldDB" id="A0A0F8W6F1"/>
<sequence>MKKLLFVIPLLFITTLAYPAWDETKPASSDIAANSQGDIQANFDALNDVFGDLISDGNAIDSSAT</sequence>
<feature type="non-terminal residue" evidence="1">
    <location>
        <position position="65"/>
    </location>
</feature>
<gene>
    <name evidence="1" type="ORF">LCGC14_3106470</name>
</gene>
<dbReference type="EMBL" id="LAZR01067098">
    <property type="protein sequence ID" value="KKK52282.1"/>
    <property type="molecule type" value="Genomic_DNA"/>
</dbReference>
<organism evidence="1">
    <name type="scientific">marine sediment metagenome</name>
    <dbReference type="NCBI Taxonomy" id="412755"/>
    <lineage>
        <taxon>unclassified sequences</taxon>
        <taxon>metagenomes</taxon>
        <taxon>ecological metagenomes</taxon>
    </lineage>
</organism>
<reference evidence="1" key="1">
    <citation type="journal article" date="2015" name="Nature">
        <title>Complex archaea that bridge the gap between prokaryotes and eukaryotes.</title>
        <authorList>
            <person name="Spang A."/>
            <person name="Saw J.H."/>
            <person name="Jorgensen S.L."/>
            <person name="Zaremba-Niedzwiedzka K."/>
            <person name="Martijn J."/>
            <person name="Lind A.E."/>
            <person name="van Eijk R."/>
            <person name="Schleper C."/>
            <person name="Guy L."/>
            <person name="Ettema T.J."/>
        </authorList>
    </citation>
    <scope>NUCLEOTIDE SEQUENCE</scope>
</reference>
<proteinExistence type="predicted"/>
<comment type="caution">
    <text evidence="1">The sequence shown here is derived from an EMBL/GenBank/DDBJ whole genome shotgun (WGS) entry which is preliminary data.</text>
</comment>